<sequence length="257" mass="28961">MPDTQLPTLYNTDSSYYSMIARLALAEAGMSYTSRPVDIHRGRENQQPWFVRLNPEMTVPVLVDGDRVLPDSHLILDAARPQPAAGAQAELLSRLYRFPVDQFTFAWLMRWNPVVRFLFPRKLAEIRGDMLQLAEQNPDLGDAYRRRAAVFDQRVAAFSQPPGPRWAALSAEADALLAEMDAQLAQAGPLFGGADFNATDVLATVFLARLRFCRQGRRIGARPAVAAYWDRVHGRPSFRQADVWDRLRPSLVLRLIG</sequence>
<accession>A0ABV7L2L5</accession>
<comment type="caution">
    <text evidence="3">The sequence shown here is derived from an EMBL/GenBank/DDBJ whole genome shotgun (WGS) entry which is preliminary data.</text>
</comment>
<dbReference type="EMBL" id="JBHRTR010000028">
    <property type="protein sequence ID" value="MFC3228837.1"/>
    <property type="molecule type" value="Genomic_DNA"/>
</dbReference>
<evidence type="ECO:0000256" key="1">
    <source>
        <dbReference type="ARBA" id="ARBA00007409"/>
    </source>
</evidence>
<dbReference type="InterPro" id="IPR036249">
    <property type="entry name" value="Thioredoxin-like_sf"/>
</dbReference>
<organism evidence="3 4">
    <name type="scientific">Marinibaculum pumilum</name>
    <dbReference type="NCBI Taxonomy" id="1766165"/>
    <lineage>
        <taxon>Bacteria</taxon>
        <taxon>Pseudomonadati</taxon>
        <taxon>Pseudomonadota</taxon>
        <taxon>Alphaproteobacteria</taxon>
        <taxon>Rhodospirillales</taxon>
        <taxon>Rhodospirillaceae</taxon>
        <taxon>Marinibaculum</taxon>
    </lineage>
</organism>
<dbReference type="Gene3D" id="1.20.1050.10">
    <property type="match status" value="1"/>
</dbReference>
<dbReference type="Gene3D" id="3.40.30.10">
    <property type="entry name" value="Glutaredoxin"/>
    <property type="match status" value="1"/>
</dbReference>
<keyword evidence="4" id="KW-1185">Reference proteome</keyword>
<dbReference type="SUPFAM" id="SSF47616">
    <property type="entry name" value="GST C-terminal domain-like"/>
    <property type="match status" value="1"/>
</dbReference>
<dbReference type="Pfam" id="PF13410">
    <property type="entry name" value="GST_C_2"/>
    <property type="match status" value="1"/>
</dbReference>
<dbReference type="Pfam" id="PF13409">
    <property type="entry name" value="GST_N_2"/>
    <property type="match status" value="1"/>
</dbReference>
<evidence type="ECO:0000313" key="4">
    <source>
        <dbReference type="Proteomes" id="UP001595528"/>
    </source>
</evidence>
<protein>
    <submittedName>
        <fullName evidence="3">Glutathione S-transferase family protein</fullName>
    </submittedName>
</protein>
<reference evidence="4" key="1">
    <citation type="journal article" date="2019" name="Int. J. Syst. Evol. Microbiol.">
        <title>The Global Catalogue of Microorganisms (GCM) 10K type strain sequencing project: providing services to taxonomists for standard genome sequencing and annotation.</title>
        <authorList>
            <consortium name="The Broad Institute Genomics Platform"/>
            <consortium name="The Broad Institute Genome Sequencing Center for Infectious Disease"/>
            <person name="Wu L."/>
            <person name="Ma J."/>
        </authorList>
    </citation>
    <scope>NUCLEOTIDE SEQUENCE [LARGE SCALE GENOMIC DNA]</scope>
    <source>
        <strain evidence="4">KCTC 42964</strain>
    </source>
</reference>
<evidence type="ECO:0000259" key="2">
    <source>
        <dbReference type="PROSITE" id="PS50404"/>
    </source>
</evidence>
<name>A0ABV7L2L5_9PROT</name>
<dbReference type="PANTHER" id="PTHR44188:SF1">
    <property type="entry name" value="GDAP1, ISOFORM A"/>
    <property type="match status" value="1"/>
</dbReference>
<evidence type="ECO:0000313" key="3">
    <source>
        <dbReference type="EMBL" id="MFC3228837.1"/>
    </source>
</evidence>
<comment type="similarity">
    <text evidence="1">Belongs to the GST superfamily.</text>
</comment>
<dbReference type="PANTHER" id="PTHR44188">
    <property type="entry name" value="GDAP1, ISOFORM A"/>
    <property type="match status" value="1"/>
</dbReference>
<gene>
    <name evidence="3" type="ORF">ACFOGJ_16450</name>
</gene>
<dbReference type="CDD" id="cd00570">
    <property type="entry name" value="GST_N_family"/>
    <property type="match status" value="1"/>
</dbReference>
<dbReference type="InterPro" id="IPR036282">
    <property type="entry name" value="Glutathione-S-Trfase_C_sf"/>
</dbReference>
<dbReference type="RefSeq" id="WP_379902323.1">
    <property type="nucleotide sequence ID" value="NZ_JBHRTR010000028.1"/>
</dbReference>
<feature type="domain" description="GST N-terminal" evidence="2">
    <location>
        <begin position="5"/>
        <end position="100"/>
    </location>
</feature>
<proteinExistence type="inferred from homology"/>
<dbReference type="InterPro" id="IPR004045">
    <property type="entry name" value="Glutathione_S-Trfase_N"/>
</dbReference>
<dbReference type="PROSITE" id="PS50404">
    <property type="entry name" value="GST_NTER"/>
    <property type="match status" value="1"/>
</dbReference>
<dbReference type="SUPFAM" id="SSF52833">
    <property type="entry name" value="Thioredoxin-like"/>
    <property type="match status" value="1"/>
</dbReference>
<dbReference type="Proteomes" id="UP001595528">
    <property type="component" value="Unassembled WGS sequence"/>
</dbReference>